<protein>
    <submittedName>
        <fullName evidence="1">Uncharacterized protein</fullName>
    </submittedName>
</protein>
<evidence type="ECO:0000313" key="1">
    <source>
        <dbReference type="EMBL" id="HJA85751.1"/>
    </source>
</evidence>
<sequence>MWQVRACFFPFPGRKCIRLGHVCTMVAEGAGFSPGHLLPVGMKVRFSLIL</sequence>
<reference evidence="1" key="1">
    <citation type="journal article" date="2021" name="PeerJ">
        <title>Extensive microbial diversity within the chicken gut microbiome revealed by metagenomics and culture.</title>
        <authorList>
            <person name="Gilroy R."/>
            <person name="Ravi A."/>
            <person name="Getino M."/>
            <person name="Pursley I."/>
            <person name="Horton D.L."/>
            <person name="Alikhan N.F."/>
            <person name="Baker D."/>
            <person name="Gharbi K."/>
            <person name="Hall N."/>
            <person name="Watson M."/>
            <person name="Adriaenssens E.M."/>
            <person name="Foster-Nyarko E."/>
            <person name="Jarju S."/>
            <person name="Secka A."/>
            <person name="Antonio M."/>
            <person name="Oren A."/>
            <person name="Chaudhuri R.R."/>
            <person name="La Ragione R."/>
            <person name="Hildebrand F."/>
            <person name="Pallen M.J."/>
        </authorList>
    </citation>
    <scope>NUCLEOTIDE SEQUENCE</scope>
    <source>
        <strain evidence="1">ChiHjej12B11-9795</strain>
    </source>
</reference>
<gene>
    <name evidence="1" type="ORF">H9950_06105</name>
</gene>
<organism evidence="1 2">
    <name type="scientific">Candidatus Bacteroides avicola</name>
    <dbReference type="NCBI Taxonomy" id="2838468"/>
    <lineage>
        <taxon>Bacteria</taxon>
        <taxon>Pseudomonadati</taxon>
        <taxon>Bacteroidota</taxon>
        <taxon>Bacteroidia</taxon>
        <taxon>Bacteroidales</taxon>
        <taxon>Bacteroidaceae</taxon>
        <taxon>Bacteroides</taxon>
    </lineage>
</organism>
<dbReference type="EMBL" id="DWZI01000035">
    <property type="protein sequence ID" value="HJA85751.1"/>
    <property type="molecule type" value="Genomic_DNA"/>
</dbReference>
<name>A0A9D2HWN0_9BACE</name>
<comment type="caution">
    <text evidence="1">The sequence shown here is derived from an EMBL/GenBank/DDBJ whole genome shotgun (WGS) entry which is preliminary data.</text>
</comment>
<proteinExistence type="predicted"/>
<accession>A0A9D2HWN0</accession>
<reference evidence="1" key="2">
    <citation type="submission" date="2021-04" db="EMBL/GenBank/DDBJ databases">
        <authorList>
            <person name="Gilroy R."/>
        </authorList>
    </citation>
    <scope>NUCLEOTIDE SEQUENCE</scope>
    <source>
        <strain evidence="1">ChiHjej12B11-9795</strain>
    </source>
</reference>
<evidence type="ECO:0000313" key="2">
    <source>
        <dbReference type="Proteomes" id="UP000823862"/>
    </source>
</evidence>
<dbReference type="AlphaFoldDB" id="A0A9D2HWN0"/>
<dbReference type="Proteomes" id="UP000823862">
    <property type="component" value="Unassembled WGS sequence"/>
</dbReference>